<dbReference type="PANTHER" id="PTHR13947:SF37">
    <property type="entry name" value="LD18367P"/>
    <property type="match status" value="1"/>
</dbReference>
<keyword evidence="4" id="KW-1185">Reference proteome</keyword>
<name>A0ABT1PRK4_9ACTN</name>
<organism evidence="3 4">
    <name type="scientific">Streptomyces humicola</name>
    <dbReference type="NCBI Taxonomy" id="2953240"/>
    <lineage>
        <taxon>Bacteria</taxon>
        <taxon>Bacillati</taxon>
        <taxon>Actinomycetota</taxon>
        <taxon>Actinomycetes</taxon>
        <taxon>Kitasatosporales</taxon>
        <taxon>Streptomycetaceae</taxon>
        <taxon>Streptomyces</taxon>
    </lineage>
</organism>
<proteinExistence type="predicted"/>
<keyword evidence="1" id="KW-0808">Transferase</keyword>
<dbReference type="EMBL" id="JANFNG010000003">
    <property type="protein sequence ID" value="MCQ4080291.1"/>
    <property type="molecule type" value="Genomic_DNA"/>
</dbReference>
<dbReference type="Proteomes" id="UP001057702">
    <property type="component" value="Unassembled WGS sequence"/>
</dbReference>
<evidence type="ECO:0000259" key="2">
    <source>
        <dbReference type="PROSITE" id="PS51186"/>
    </source>
</evidence>
<gene>
    <name evidence="3" type="ORF">NGB36_06685</name>
</gene>
<sequence>MDIIVRGVRPDELDTVGEITAEAYLGDRLLTYGEKDPYLKTLRDARHRAEHAEVLVAADAASDRVVGAVAFAAHGTPYAELAQPGEGEFRMLAVARAARRRGAAEALVRACLDRARSLGLEHVVICSQQTMHTAHRLYERLGFIRLPERDWEPVPGVSLLAFTVAL</sequence>
<evidence type="ECO:0000313" key="4">
    <source>
        <dbReference type="Proteomes" id="UP001057702"/>
    </source>
</evidence>
<dbReference type="InterPro" id="IPR016181">
    <property type="entry name" value="Acyl_CoA_acyltransferase"/>
</dbReference>
<reference evidence="3" key="1">
    <citation type="submission" date="2022-06" db="EMBL/GenBank/DDBJ databases">
        <title>Draft genome sequence of Streptomyces sp. RB6PN25 isolated from peat swamp forest in Thailand.</title>
        <authorList>
            <person name="Duangmal K."/>
            <person name="Klaysubun C."/>
        </authorList>
    </citation>
    <scope>NUCLEOTIDE SEQUENCE</scope>
    <source>
        <strain evidence="3">RB6PN25</strain>
    </source>
</reference>
<evidence type="ECO:0000313" key="3">
    <source>
        <dbReference type="EMBL" id="MCQ4080291.1"/>
    </source>
</evidence>
<dbReference type="SUPFAM" id="SSF55729">
    <property type="entry name" value="Acyl-CoA N-acyltransferases (Nat)"/>
    <property type="match status" value="1"/>
</dbReference>
<dbReference type="Gene3D" id="3.40.630.30">
    <property type="match status" value="1"/>
</dbReference>
<accession>A0ABT1PRK4</accession>
<dbReference type="InterPro" id="IPR000182">
    <property type="entry name" value="GNAT_dom"/>
</dbReference>
<protein>
    <submittedName>
        <fullName evidence="3">GNAT family N-acetyltransferase</fullName>
    </submittedName>
</protein>
<feature type="domain" description="N-acetyltransferase" evidence="2">
    <location>
        <begin position="3"/>
        <end position="166"/>
    </location>
</feature>
<comment type="caution">
    <text evidence="3">The sequence shown here is derived from an EMBL/GenBank/DDBJ whole genome shotgun (WGS) entry which is preliminary data.</text>
</comment>
<dbReference type="InterPro" id="IPR050769">
    <property type="entry name" value="NAT_camello-type"/>
</dbReference>
<dbReference type="PANTHER" id="PTHR13947">
    <property type="entry name" value="GNAT FAMILY N-ACETYLTRANSFERASE"/>
    <property type="match status" value="1"/>
</dbReference>
<dbReference type="RefSeq" id="WP_255919180.1">
    <property type="nucleotide sequence ID" value="NZ_JANFNG010000003.1"/>
</dbReference>
<dbReference type="Pfam" id="PF00583">
    <property type="entry name" value="Acetyltransf_1"/>
    <property type="match status" value="1"/>
</dbReference>
<evidence type="ECO:0000256" key="1">
    <source>
        <dbReference type="ARBA" id="ARBA00022679"/>
    </source>
</evidence>
<dbReference type="PROSITE" id="PS51186">
    <property type="entry name" value="GNAT"/>
    <property type="match status" value="1"/>
</dbReference>